<sequence>MVIPPYPRPVISDKSPDPISIEIDSAYANYKGKYIVDFLTTPEAEKLFKKASKMFQQYKEAKYVENQKYIDSAHKFYNLVGPSY</sequence>
<name>A0A090X2E3_9FLAO</name>
<protein>
    <submittedName>
        <fullName evidence="1">Uncharacterized protein</fullName>
    </submittedName>
</protein>
<gene>
    <name evidence="1" type="ORF">JCM19274_197</name>
</gene>
<organism evidence="1 2">
    <name type="scientific">Algibacter lectus</name>
    <dbReference type="NCBI Taxonomy" id="221126"/>
    <lineage>
        <taxon>Bacteria</taxon>
        <taxon>Pseudomonadati</taxon>
        <taxon>Bacteroidota</taxon>
        <taxon>Flavobacteriia</taxon>
        <taxon>Flavobacteriales</taxon>
        <taxon>Flavobacteriaceae</taxon>
        <taxon>Algibacter</taxon>
    </lineage>
</organism>
<evidence type="ECO:0000313" key="2">
    <source>
        <dbReference type="Proteomes" id="UP000029643"/>
    </source>
</evidence>
<dbReference type="EMBL" id="BBNU01000032">
    <property type="protein sequence ID" value="GAL82519.1"/>
    <property type="molecule type" value="Genomic_DNA"/>
</dbReference>
<comment type="caution">
    <text evidence="1">The sequence shown here is derived from an EMBL/GenBank/DDBJ whole genome shotgun (WGS) entry which is preliminary data.</text>
</comment>
<proteinExistence type="predicted"/>
<dbReference type="RefSeq" id="WP_042501462.1">
    <property type="nucleotide sequence ID" value="NZ_BBNU01000032.1"/>
</dbReference>
<reference evidence="1 2" key="1">
    <citation type="journal article" date="2014" name="Genome Announc.">
        <title>Draft Genome Sequences of Marine Flavobacterium Algibacter lectus Strains SS8 and NR4.</title>
        <authorList>
            <person name="Takatani N."/>
            <person name="Nakanishi M."/>
            <person name="Meirelles P."/>
            <person name="Mino S."/>
            <person name="Suda W."/>
            <person name="Oshima K."/>
            <person name="Hattori M."/>
            <person name="Ohkuma M."/>
            <person name="Hosokawa M."/>
            <person name="Miyashita K."/>
            <person name="Thompson F.L."/>
            <person name="Niwa A."/>
            <person name="Sawabe T."/>
            <person name="Sawabe T."/>
        </authorList>
    </citation>
    <scope>NUCLEOTIDE SEQUENCE [LARGE SCALE GENOMIC DNA]</scope>
    <source>
        <strain evidence="2">JCM19274</strain>
    </source>
</reference>
<dbReference type="Proteomes" id="UP000029643">
    <property type="component" value="Unassembled WGS sequence"/>
</dbReference>
<dbReference type="AlphaFoldDB" id="A0A090X2E3"/>
<evidence type="ECO:0000313" key="1">
    <source>
        <dbReference type="EMBL" id="GAL82519.1"/>
    </source>
</evidence>
<accession>A0A090X2E3</accession>